<evidence type="ECO:0000313" key="2">
    <source>
        <dbReference type="EMBL" id="OSJ28927.1"/>
    </source>
</evidence>
<protein>
    <submittedName>
        <fullName evidence="2">Uncharacterized protein</fullName>
    </submittedName>
</protein>
<evidence type="ECO:0000256" key="1">
    <source>
        <dbReference type="SAM" id="Coils"/>
    </source>
</evidence>
<dbReference type="Proteomes" id="UP000193884">
    <property type="component" value="Unassembled WGS sequence"/>
</dbReference>
<dbReference type="RefSeq" id="WP_085384421.1">
    <property type="nucleotide sequence ID" value="NZ_NAFJ01000095.1"/>
</dbReference>
<evidence type="ECO:0000313" key="3">
    <source>
        <dbReference type="Proteomes" id="UP000193884"/>
    </source>
</evidence>
<sequence length="337" mass="37460">MAKTSKKADELGGPPVSVDIAELGSDALPKNEEDVEPTLSAFFGHNKVRLAAFLTSVKKAKISRFTQSDESNAWELMNTNDVSGERLWMLLSQSNLPDAVNRWVWPITQSRLATIVGGRFDPLNQTTAESLSAIRDFIGSAAFDPSGRPDIDNWGRIGIRWLMEKRSVDTWQVADELGRHLFKSLSEARRVASRGIERGRSSEFMQIVAMAAMAKGIVENAQRERDTERQTALNLREQLSRANKEKQSLESRISDLSDQLNAKSAELAKAHAQLEAERHHAGHDLIETRSAQQALLRDRIAPLLSDAVDALEIEPPAPDVALRRLKNIIAIIEKANQ</sequence>
<dbReference type="EMBL" id="NAFK01000159">
    <property type="protein sequence ID" value="OSJ28927.1"/>
    <property type="molecule type" value="Genomic_DNA"/>
</dbReference>
<accession>A0ABX3X3A1</accession>
<keyword evidence="3" id="KW-1185">Reference proteome</keyword>
<feature type="coiled-coil region" evidence="1">
    <location>
        <begin position="218"/>
        <end position="277"/>
    </location>
</feature>
<reference evidence="2 3" key="1">
    <citation type="submission" date="2017-03" db="EMBL/GenBank/DDBJ databases">
        <title>Whole genome sequences of fourteen strains of Bradyrhizobium canariense and one strain of Bradyrhizobium japonicum isolated from Lupinus (Papilionoideae: Genisteae) species in Algeria.</title>
        <authorList>
            <person name="Crovadore J."/>
            <person name="Chekireb D."/>
            <person name="Brachmann A."/>
            <person name="Chablais R."/>
            <person name="Cochard B."/>
            <person name="Lefort F."/>
        </authorList>
    </citation>
    <scope>NUCLEOTIDE SEQUENCE [LARGE SCALE GENOMIC DNA]</scope>
    <source>
        <strain evidence="2 3">UBMAN05</strain>
    </source>
</reference>
<organism evidence="2 3">
    <name type="scientific">Bradyrhizobium canariense</name>
    <dbReference type="NCBI Taxonomy" id="255045"/>
    <lineage>
        <taxon>Bacteria</taxon>
        <taxon>Pseudomonadati</taxon>
        <taxon>Pseudomonadota</taxon>
        <taxon>Alphaproteobacteria</taxon>
        <taxon>Hyphomicrobiales</taxon>
        <taxon>Nitrobacteraceae</taxon>
        <taxon>Bradyrhizobium</taxon>
    </lineage>
</organism>
<comment type="caution">
    <text evidence="2">The sequence shown here is derived from an EMBL/GenBank/DDBJ whole genome shotgun (WGS) entry which is preliminary data.</text>
</comment>
<proteinExistence type="predicted"/>
<name>A0ABX3X3A1_9BRAD</name>
<keyword evidence="1" id="KW-0175">Coiled coil</keyword>
<gene>
    <name evidence="2" type="ORF">BST63_15480</name>
</gene>